<dbReference type="AlphaFoldDB" id="G5GG78"/>
<dbReference type="GO" id="GO:0005525">
    <property type="term" value="F:GTP binding"/>
    <property type="evidence" value="ECO:0007669"/>
    <property type="project" value="UniProtKB-KW"/>
</dbReference>
<dbReference type="PANTHER" id="PTHR43721">
    <property type="entry name" value="ELONGATION FACTOR TU-RELATED"/>
    <property type="match status" value="1"/>
</dbReference>
<dbReference type="Proteomes" id="UP000003011">
    <property type="component" value="Unassembled WGS sequence"/>
</dbReference>
<evidence type="ECO:0000256" key="1">
    <source>
        <dbReference type="ARBA" id="ARBA00004496"/>
    </source>
</evidence>
<organism evidence="10 11">
    <name type="scientific">Johnsonella ignava ATCC 51276</name>
    <dbReference type="NCBI Taxonomy" id="679200"/>
    <lineage>
        <taxon>Bacteria</taxon>
        <taxon>Bacillati</taxon>
        <taxon>Bacillota</taxon>
        <taxon>Clostridia</taxon>
        <taxon>Lachnospirales</taxon>
        <taxon>Lachnospiraceae</taxon>
        <taxon>Johnsonella</taxon>
    </lineage>
</organism>
<dbReference type="RefSeq" id="WP_005539698.1">
    <property type="nucleotide sequence ID" value="NZ_JH378830.1"/>
</dbReference>
<evidence type="ECO:0000313" key="11">
    <source>
        <dbReference type="Proteomes" id="UP000003011"/>
    </source>
</evidence>
<dbReference type="SUPFAM" id="SSF50465">
    <property type="entry name" value="EF-Tu/eEF-1alpha/eIF2-gamma C-terminal domain"/>
    <property type="match status" value="1"/>
</dbReference>
<evidence type="ECO:0000256" key="3">
    <source>
        <dbReference type="ARBA" id="ARBA00022490"/>
    </source>
</evidence>
<dbReference type="OrthoDB" id="9804504at2"/>
<dbReference type="Pfam" id="PF00009">
    <property type="entry name" value="GTP_EFTU"/>
    <property type="match status" value="1"/>
</dbReference>
<dbReference type="Gene3D" id="2.40.30.10">
    <property type="entry name" value="Translation factors"/>
    <property type="match status" value="1"/>
</dbReference>
<dbReference type="NCBIfam" id="TIGR00475">
    <property type="entry name" value="selB"/>
    <property type="match status" value="1"/>
</dbReference>
<dbReference type="Gene3D" id="1.10.10.10">
    <property type="entry name" value="Winged helix-like DNA-binding domain superfamily/Winged helix DNA-binding domain"/>
    <property type="match status" value="1"/>
</dbReference>
<dbReference type="InterPro" id="IPR009001">
    <property type="entry name" value="Transl_elong_EF1A/Init_IF2_C"/>
</dbReference>
<evidence type="ECO:0000256" key="2">
    <source>
        <dbReference type="ARBA" id="ARBA00015953"/>
    </source>
</evidence>
<comment type="caution">
    <text evidence="10">The sequence shown here is derived from an EMBL/GenBank/DDBJ whole genome shotgun (WGS) entry which is preliminary data.</text>
</comment>
<dbReference type="STRING" id="679200.HMPREF9333_00568"/>
<dbReference type="CDD" id="cd04171">
    <property type="entry name" value="SelB"/>
    <property type="match status" value="1"/>
</dbReference>
<dbReference type="CDD" id="cd03696">
    <property type="entry name" value="SelB_II"/>
    <property type="match status" value="1"/>
</dbReference>
<dbReference type="InterPro" id="IPR050055">
    <property type="entry name" value="EF-Tu_GTPase"/>
</dbReference>
<evidence type="ECO:0000256" key="7">
    <source>
        <dbReference type="ARBA" id="ARBA00025526"/>
    </source>
</evidence>
<dbReference type="PROSITE" id="PS00301">
    <property type="entry name" value="G_TR_1"/>
    <property type="match status" value="1"/>
</dbReference>
<dbReference type="EMBL" id="ACZL01000011">
    <property type="protein sequence ID" value="EHI56288.1"/>
    <property type="molecule type" value="Genomic_DNA"/>
</dbReference>
<sequence>MHNIIIGTAGHVDHGKTCLIKALSGFDTDRLKEEKKRGITIDLGFANLPNDAGLHIGIIDVPGHEKFVKNMLAGIGGIDLVLLVISLEEGVMPQTVEHFEILKMLHIKQGIVVLTKEDAVDTDWADAVEEDVIGLVKDSFLENAPMIRVSSYTGKNISKLKDMIISMVADLAGRREEAELFRLYVDRVFTMEGFGTVVTGTLQEGSVKTGDDVVLYPAGREIKIRGIQSHGQKEEQAFAGQRTALNLLNVKKEELSRGDILAYPGSIIKTKLIDVKVNTFKTSTRELRSGDRIHLNYGSAQVMAKVILLSKDFLRPGEGDYAQLRFDDDVVLKRNDRFIIRFLSPVETFGGGVVLDIAPLKHKKKDEAVLENMKIKELGSDFDTCELKIAEESHRFPDRHRLAGLMGMTSAEILNIIDTLKTKKKIIVLSDDTFIHLAYWKTITDFSQELLKNFHKENPIKEGMGKEEFKSKLSEQFRLKDSRKSLVLLEELVKRMVVKINASFVADRDFLAEYSAEMNVMLGEIKDIYIKAGIEAPLTVSVIDEFKDKNAAKEVIADLLKNNELIKLNPAVYINAQAYNDALNTLVDFMKDRKEFTLAEFRDLFSTSRKFALQFLEYTDKKRITKLNGDKRVLLKNI</sequence>
<dbReference type="Pfam" id="PF09107">
    <property type="entry name" value="WHD_3rd_SelB"/>
    <property type="match status" value="1"/>
</dbReference>
<keyword evidence="3" id="KW-0963">Cytoplasm</keyword>
<dbReference type="NCBIfam" id="TIGR00231">
    <property type="entry name" value="small_GTP"/>
    <property type="match status" value="1"/>
</dbReference>
<dbReference type="InterPro" id="IPR031157">
    <property type="entry name" value="G_TR_CS"/>
</dbReference>
<keyword evidence="5" id="KW-0648">Protein biosynthesis</keyword>
<dbReference type="InterPro" id="IPR009000">
    <property type="entry name" value="Transl_B-barrel_sf"/>
</dbReference>
<name>G5GG78_9FIRM</name>
<keyword evidence="4" id="KW-0547">Nucleotide-binding</keyword>
<comment type="subcellular location">
    <subcellularLocation>
        <location evidence="1">Cytoplasm</location>
    </subcellularLocation>
</comment>
<dbReference type="InterPro" id="IPR015191">
    <property type="entry name" value="SelB_WHD4"/>
</dbReference>
<dbReference type="InterPro" id="IPR004161">
    <property type="entry name" value="EFTu-like_2"/>
</dbReference>
<evidence type="ECO:0000313" key="10">
    <source>
        <dbReference type="EMBL" id="EHI56288.1"/>
    </source>
</evidence>
<dbReference type="eggNOG" id="COG3276">
    <property type="taxonomic scope" value="Bacteria"/>
</dbReference>
<keyword evidence="11" id="KW-1185">Reference proteome</keyword>
<dbReference type="Pfam" id="PF09106">
    <property type="entry name" value="WHD_2nd_SelB"/>
    <property type="match status" value="1"/>
</dbReference>
<evidence type="ECO:0000256" key="4">
    <source>
        <dbReference type="ARBA" id="ARBA00022741"/>
    </source>
</evidence>
<dbReference type="SUPFAM" id="SSF52540">
    <property type="entry name" value="P-loop containing nucleoside triphosphate hydrolases"/>
    <property type="match status" value="1"/>
</dbReference>
<evidence type="ECO:0000256" key="5">
    <source>
        <dbReference type="ARBA" id="ARBA00022917"/>
    </source>
</evidence>
<dbReference type="Gene3D" id="3.40.50.300">
    <property type="entry name" value="P-loop containing nucleotide triphosphate hydrolases"/>
    <property type="match status" value="1"/>
</dbReference>
<dbReference type="PANTHER" id="PTHR43721:SF22">
    <property type="entry name" value="ELONGATION FACTOR TU, MITOCHONDRIAL"/>
    <property type="match status" value="1"/>
</dbReference>
<dbReference type="GO" id="GO:0003924">
    <property type="term" value="F:GTPase activity"/>
    <property type="evidence" value="ECO:0007669"/>
    <property type="project" value="InterPro"/>
</dbReference>
<accession>G5GG78</accession>
<dbReference type="GO" id="GO:0005829">
    <property type="term" value="C:cytosol"/>
    <property type="evidence" value="ECO:0007669"/>
    <property type="project" value="TreeGrafter"/>
</dbReference>
<gene>
    <name evidence="10" type="ORF">HMPREF9333_00568</name>
</gene>
<dbReference type="PATRIC" id="fig|679200.3.peg.602"/>
<dbReference type="InterPro" id="IPR005225">
    <property type="entry name" value="Small_GTP-bd"/>
</dbReference>
<proteinExistence type="predicted"/>
<dbReference type="Gene3D" id="1.10.10.2770">
    <property type="match status" value="1"/>
</dbReference>
<dbReference type="CDD" id="cd15491">
    <property type="entry name" value="selB_III"/>
    <property type="match status" value="1"/>
</dbReference>
<dbReference type="GO" id="GO:0003723">
    <property type="term" value="F:RNA binding"/>
    <property type="evidence" value="ECO:0007669"/>
    <property type="project" value="InterPro"/>
</dbReference>
<dbReference type="InterPro" id="IPR004535">
    <property type="entry name" value="Transl_elong_SelB"/>
</dbReference>
<dbReference type="Pfam" id="PF25461">
    <property type="entry name" value="Beta-barrel_SelB"/>
    <property type="match status" value="1"/>
</dbReference>
<evidence type="ECO:0000256" key="6">
    <source>
        <dbReference type="ARBA" id="ARBA00023134"/>
    </source>
</evidence>
<dbReference type="InterPro" id="IPR015190">
    <property type="entry name" value="Elong_fac_SelB-wing-hlx_typ-2"/>
</dbReference>
<dbReference type="GO" id="GO:0003746">
    <property type="term" value="F:translation elongation factor activity"/>
    <property type="evidence" value="ECO:0007669"/>
    <property type="project" value="UniProtKB-KW"/>
</dbReference>
<comment type="function">
    <text evidence="7">Translation factor necessary for the incorporation of selenocysteine into proteins. It probably replaces EF-Tu for the insertion of selenocysteine directed by the UGA codon. SelB binds GTP and GDP.</text>
</comment>
<dbReference type="InterPro" id="IPR057335">
    <property type="entry name" value="Beta-barrel_SelB"/>
</dbReference>
<dbReference type="SUPFAM" id="SSF50447">
    <property type="entry name" value="Translation proteins"/>
    <property type="match status" value="1"/>
</dbReference>
<dbReference type="HOGENOM" id="CLU_023030_3_0_9"/>
<dbReference type="GO" id="GO:0001514">
    <property type="term" value="P:selenocysteine incorporation"/>
    <property type="evidence" value="ECO:0007669"/>
    <property type="project" value="InterPro"/>
</dbReference>
<evidence type="ECO:0000259" key="9">
    <source>
        <dbReference type="PROSITE" id="PS51722"/>
    </source>
</evidence>
<dbReference type="InterPro" id="IPR000795">
    <property type="entry name" value="T_Tr_GTP-bd_dom"/>
</dbReference>
<keyword evidence="10" id="KW-0251">Elongation factor</keyword>
<keyword evidence="6" id="KW-0342">GTP-binding</keyword>
<dbReference type="PROSITE" id="PS51722">
    <property type="entry name" value="G_TR_2"/>
    <property type="match status" value="1"/>
</dbReference>
<dbReference type="InterPro" id="IPR036388">
    <property type="entry name" value="WH-like_DNA-bd_sf"/>
</dbReference>
<dbReference type="Pfam" id="PF03144">
    <property type="entry name" value="GTP_EFTU_D2"/>
    <property type="match status" value="1"/>
</dbReference>
<dbReference type="InterPro" id="IPR036390">
    <property type="entry name" value="WH_DNA-bd_sf"/>
</dbReference>
<dbReference type="SUPFAM" id="SSF46785">
    <property type="entry name" value="Winged helix' DNA-binding domain"/>
    <property type="match status" value="2"/>
</dbReference>
<dbReference type="InterPro" id="IPR027417">
    <property type="entry name" value="P-loop_NTPase"/>
</dbReference>
<protein>
    <recommendedName>
        <fullName evidence="2">Selenocysteine-specific elongation factor</fullName>
    </recommendedName>
    <alternativeName>
        <fullName evidence="8">SelB translation factor</fullName>
    </alternativeName>
</protein>
<feature type="domain" description="Tr-type G" evidence="9">
    <location>
        <begin position="1"/>
        <end position="172"/>
    </location>
</feature>
<reference evidence="10 11" key="1">
    <citation type="submission" date="2011-08" db="EMBL/GenBank/DDBJ databases">
        <title>The Genome Sequence of Johnsonella ignava ATCC 51276.</title>
        <authorList>
            <consortium name="The Broad Institute Genome Sequencing Platform"/>
            <person name="Earl A."/>
            <person name="Ward D."/>
            <person name="Feldgarden M."/>
            <person name="Gevers D."/>
            <person name="Izard J."/>
            <person name="Blanton J.M."/>
            <person name="Baranova O.V."/>
            <person name="Dewhirst F.E."/>
            <person name="Young S.K."/>
            <person name="Zeng Q."/>
            <person name="Gargeya S."/>
            <person name="Fitzgerald M."/>
            <person name="Haas B."/>
            <person name="Abouelleil A."/>
            <person name="Alvarado L."/>
            <person name="Arachchi H.M."/>
            <person name="Berlin A."/>
            <person name="Brown A."/>
            <person name="Chapman S.B."/>
            <person name="Chen Z."/>
            <person name="Dunbar C."/>
            <person name="Freedman E."/>
            <person name="Gearin G."/>
            <person name="Gellesch M."/>
            <person name="Goldberg J."/>
            <person name="Griggs A."/>
            <person name="Gujja S."/>
            <person name="Heiman D."/>
            <person name="Howarth C."/>
            <person name="Larson L."/>
            <person name="Lui A."/>
            <person name="MacDonald P.J.P."/>
            <person name="Montmayeur A."/>
            <person name="Murphy C."/>
            <person name="Neiman D."/>
            <person name="Pearson M."/>
            <person name="Priest M."/>
            <person name="Roberts A."/>
            <person name="Saif S."/>
            <person name="Shea T."/>
            <person name="Shenoy N."/>
            <person name="Sisk P."/>
            <person name="Stolte C."/>
            <person name="Sykes S."/>
            <person name="Wortman J."/>
            <person name="Nusbaum C."/>
            <person name="Birren B."/>
        </authorList>
    </citation>
    <scope>NUCLEOTIDE SEQUENCE [LARGE SCALE GENOMIC DNA]</scope>
    <source>
        <strain evidence="10 11">ATCC 51276</strain>
    </source>
</reference>
<evidence type="ECO:0000256" key="8">
    <source>
        <dbReference type="ARBA" id="ARBA00031615"/>
    </source>
</evidence>